<evidence type="ECO:0000313" key="1">
    <source>
        <dbReference type="EMBL" id="TQM66295.1"/>
    </source>
</evidence>
<dbReference type="Gene3D" id="3.30.1310.10">
    <property type="entry name" value="Nucleoid-associated protein YbaB-like domain"/>
    <property type="match status" value="1"/>
</dbReference>
<evidence type="ECO:0000313" key="2">
    <source>
        <dbReference type="Proteomes" id="UP000318331"/>
    </source>
</evidence>
<dbReference type="GO" id="GO:0003677">
    <property type="term" value="F:DNA binding"/>
    <property type="evidence" value="ECO:0007669"/>
    <property type="project" value="UniProtKB-KW"/>
</dbReference>
<dbReference type="AlphaFoldDB" id="A0A543I6W7"/>
<dbReference type="Proteomes" id="UP000318331">
    <property type="component" value="Unassembled WGS sequence"/>
</dbReference>
<name>A0A543I6W7_9MICO</name>
<dbReference type="InterPro" id="IPR036894">
    <property type="entry name" value="YbaB-like_sf"/>
</dbReference>
<sequence length="121" mass="12862">MVDLTSLGVLLDEASQRLAAAERLRDSLGALSCESESRGGHITVQVDGSGNLTDLRVTQSAIDSGYRNLEYTILLTLRQALAALHDRVEDTTAGMGETGAAIVRGYSRDCGGDLSSHDIIR</sequence>
<dbReference type="Pfam" id="PF02575">
    <property type="entry name" value="YbaB_DNA_bd"/>
    <property type="match status" value="1"/>
</dbReference>
<dbReference type="EMBL" id="VFPN01000001">
    <property type="protein sequence ID" value="TQM66295.1"/>
    <property type="molecule type" value="Genomic_DNA"/>
</dbReference>
<comment type="caution">
    <text evidence="1">The sequence shown here is derived from an EMBL/GenBank/DDBJ whole genome shotgun (WGS) entry which is preliminary data.</text>
</comment>
<keyword evidence="1" id="KW-0238">DNA-binding</keyword>
<accession>A0A543I6W7</accession>
<dbReference type="InterPro" id="IPR004401">
    <property type="entry name" value="YbaB/EbfC"/>
</dbReference>
<reference evidence="1 2" key="1">
    <citation type="submission" date="2019-06" db="EMBL/GenBank/DDBJ databases">
        <title>Sequencing the genomes of 1000 actinobacteria strains.</title>
        <authorList>
            <person name="Klenk H.-P."/>
        </authorList>
    </citation>
    <scope>NUCLEOTIDE SEQUENCE [LARGE SCALE GENOMIC DNA]</scope>
    <source>
        <strain evidence="1 2">DSM 18031</strain>
    </source>
</reference>
<proteinExistence type="predicted"/>
<dbReference type="SUPFAM" id="SSF82607">
    <property type="entry name" value="YbaB-like"/>
    <property type="match status" value="1"/>
</dbReference>
<protein>
    <submittedName>
        <fullName evidence="1">DNA-binding protein YbaB</fullName>
    </submittedName>
</protein>
<gene>
    <name evidence="1" type="ORF">FB466_1132</name>
</gene>
<keyword evidence="2" id="KW-1185">Reference proteome</keyword>
<organism evidence="1 2">
    <name type="scientific">Klugiella xanthotipulae</name>
    <dbReference type="NCBI Taxonomy" id="244735"/>
    <lineage>
        <taxon>Bacteria</taxon>
        <taxon>Bacillati</taxon>
        <taxon>Actinomycetota</taxon>
        <taxon>Actinomycetes</taxon>
        <taxon>Micrococcales</taxon>
        <taxon>Microbacteriaceae</taxon>
        <taxon>Klugiella</taxon>
    </lineage>
</organism>